<sequence>MKTNRFVGGWLVAAALTAAWTLPLPVYAADVGGKGHAQQNGKGPKKPGPGVMGADGRVMPPPLPGVVTRVHPGMPNEDLKEARPRAGDPLQHRAVPQGGWLGTSRLSRRAIMKTFLRKFAVALTLGAGLFCTSLSLTTPARAQTCTVQLGAVCVSVGVGTPAQAQTTTAKILVMYDAPPNDQYTNLGFSYAIMLYNLLGHFNTQVTLLPVQNYTAGMTESYTATFYMGSYYNNPIPAAFLSDVTTTQKTVVWFKYNLWELAWNTAYPFTSRYGINFVSLAGMNATPSSSNPNPGFYDTVTYKNQSMAKYYAFNATTGVVSADPDIGVTSVADATKATSLVTITNTVSKATAPYVIRSGNFWYFADMPFSYIGPRDRYLVICDMLHDILGTNAPTLHRALIRLEDVDALVSVSTMTTLTDYMSGKKIPFSVAAIPLYMDPNGVYNGGVAQTIHLVNATGLKQSLNYARARGGKVLMHGYTHQYSNIPNLINAVSANDFEFWLATQNRPVNEDSTQWAAQRLSSGLLEFELNGYQPFAFEAPHYQSSPLSMRAVPQYFNSVYQRVVYYTSDNPQTLNSTAPGHDFSVGQFFPYIINKDYYGQRVIPENLGNIEYNICSIDPSSCLTYTAQDILTNAQYAVVVRDGFASWFFHPFWLEPDLNEPGFTDFQAVMNGISALGFTWVDAATVQ</sequence>
<evidence type="ECO:0008006" key="4">
    <source>
        <dbReference type="Google" id="ProtNLM"/>
    </source>
</evidence>
<keyword evidence="2" id="KW-0732">Signal</keyword>
<evidence type="ECO:0000256" key="2">
    <source>
        <dbReference type="SAM" id="SignalP"/>
    </source>
</evidence>
<dbReference type="EMBL" id="FR854071">
    <property type="protein sequence ID" value="CCA81760.1"/>
    <property type="molecule type" value="Genomic_DNA"/>
</dbReference>
<accession>G2ZRS0</accession>
<feature type="chain" id="PRO_5003441968" description="Papd-like protein" evidence="2">
    <location>
        <begin position="29"/>
        <end position="687"/>
    </location>
</feature>
<proteinExistence type="predicted"/>
<reference evidence="3" key="1">
    <citation type="journal article" date="2011" name="PLoS ONE">
        <title>Ralstonia syzygii, the Blood Disease Bacterium and some Asian R. solanacearum strains form a single genomic species despite divergent lifestyles.</title>
        <authorList>
            <person name="Remenant B."/>
            <person name="de Cambiaire J.C."/>
            <person name="Cellier G."/>
            <person name="Jacobs J.M."/>
            <person name="Mangenot S."/>
            <person name="Barbe V."/>
            <person name="Lajus A."/>
            <person name="Vallenet D."/>
            <person name="Medigue C."/>
            <person name="Fegan M."/>
            <person name="Allen C."/>
            <person name="Prior P."/>
        </authorList>
    </citation>
    <scope>NUCLEOTIDE SEQUENCE</scope>
    <source>
        <strain evidence="3">R229</strain>
    </source>
</reference>
<feature type="region of interest" description="Disordered" evidence="1">
    <location>
        <begin position="33"/>
        <end position="57"/>
    </location>
</feature>
<dbReference type="SUPFAM" id="SSF48208">
    <property type="entry name" value="Six-hairpin glycosidases"/>
    <property type="match status" value="1"/>
</dbReference>
<evidence type="ECO:0000313" key="3">
    <source>
        <dbReference type="EMBL" id="CCA81760.1"/>
    </source>
</evidence>
<dbReference type="Pfam" id="PF10096">
    <property type="entry name" value="DUF2334"/>
    <property type="match status" value="1"/>
</dbReference>
<evidence type="ECO:0000256" key="1">
    <source>
        <dbReference type="SAM" id="MobiDB-lite"/>
    </source>
</evidence>
<organism evidence="3">
    <name type="scientific">blood disease bacterium R229</name>
    <dbReference type="NCBI Taxonomy" id="741978"/>
    <lineage>
        <taxon>Bacteria</taxon>
        <taxon>Pseudomonadati</taxon>
        <taxon>Pseudomonadota</taxon>
        <taxon>Betaproteobacteria</taxon>
        <taxon>Burkholderiales</taxon>
        <taxon>Burkholderiaceae</taxon>
        <taxon>Ralstonia</taxon>
        <taxon>Ralstonia solanacearum species complex</taxon>
    </lineage>
</organism>
<dbReference type="GO" id="GO:0005975">
    <property type="term" value="P:carbohydrate metabolic process"/>
    <property type="evidence" value="ECO:0007669"/>
    <property type="project" value="InterPro"/>
</dbReference>
<reference evidence="3" key="2">
    <citation type="submission" date="2011-04" db="EMBL/GenBank/DDBJ databases">
        <authorList>
            <person name="Genoscope - CEA"/>
        </authorList>
    </citation>
    <scope>NUCLEOTIDE SEQUENCE</scope>
    <source>
        <strain evidence="3">R229</strain>
    </source>
</reference>
<dbReference type="AlphaFoldDB" id="G2ZRS0"/>
<protein>
    <recommendedName>
        <fullName evidence="4">Papd-like protein</fullName>
    </recommendedName>
</protein>
<name>G2ZRS0_9RALS</name>
<feature type="signal peptide" evidence="2">
    <location>
        <begin position="1"/>
        <end position="28"/>
    </location>
</feature>
<dbReference type="CDD" id="cd10923">
    <property type="entry name" value="CE4_COG5298"/>
    <property type="match status" value="1"/>
</dbReference>
<dbReference type="InterPro" id="IPR008928">
    <property type="entry name" value="6-hairpin_glycosidase_sf"/>
</dbReference>
<gene>
    <name evidence="3" type="ORF">BDB_150322</name>
</gene>
<dbReference type="InterPro" id="IPR018763">
    <property type="entry name" value="DUF2334"/>
</dbReference>